<sequence>MAHPTSVPYQFLALSGDELLSVYDEAFNRERSGTRAPTMAERTSTQYQELQTEIHKYVADGTATARTGLYTSMIKRDPSASTLPDERAKEVIHSTIGPAVEYYSHQATAMPDVRVSSRLLSCAPEREGNTTMLFYDHQSRVKATSRNASNAAGASQSEWDEMDNANKWANKVVREREEWEAENGFAVGTKDHIELSALYGGGITQAPNEDDTKKSSTGRLPSETNAGTATEANTAL</sequence>
<name>A0A1B9GJQ7_9TREE</name>
<proteinExistence type="predicted"/>
<reference evidence="2 3" key="1">
    <citation type="submission" date="2013-07" db="EMBL/GenBank/DDBJ databases">
        <title>The Genome Sequence of Cryptococcus heveanensis BCC8398.</title>
        <authorList>
            <consortium name="The Broad Institute Genome Sequencing Platform"/>
            <person name="Cuomo C."/>
            <person name="Litvintseva A."/>
            <person name="Chen Y."/>
            <person name="Heitman J."/>
            <person name="Sun S."/>
            <person name="Springer D."/>
            <person name="Dromer F."/>
            <person name="Young S.K."/>
            <person name="Zeng Q."/>
            <person name="Gargeya S."/>
            <person name="Fitzgerald M."/>
            <person name="Abouelleil A."/>
            <person name="Alvarado L."/>
            <person name="Berlin A.M."/>
            <person name="Chapman S.B."/>
            <person name="Dewar J."/>
            <person name="Goldberg J."/>
            <person name="Griggs A."/>
            <person name="Gujja S."/>
            <person name="Hansen M."/>
            <person name="Howarth C."/>
            <person name="Imamovic A."/>
            <person name="Larimer J."/>
            <person name="McCowan C."/>
            <person name="Murphy C."/>
            <person name="Pearson M."/>
            <person name="Priest M."/>
            <person name="Roberts A."/>
            <person name="Saif S."/>
            <person name="Shea T."/>
            <person name="Sykes S."/>
            <person name="Wortman J."/>
            <person name="Nusbaum C."/>
            <person name="Birren B."/>
        </authorList>
    </citation>
    <scope>NUCLEOTIDE SEQUENCE [LARGE SCALE GENOMIC DNA]</scope>
    <source>
        <strain evidence="2 3">BCC8398</strain>
    </source>
</reference>
<dbReference type="AlphaFoldDB" id="A0A1B9GJQ7"/>
<feature type="region of interest" description="Disordered" evidence="1">
    <location>
        <begin position="201"/>
        <end position="236"/>
    </location>
</feature>
<dbReference type="Proteomes" id="UP000092666">
    <property type="component" value="Unassembled WGS sequence"/>
</dbReference>
<feature type="compositionally biased region" description="Low complexity" evidence="1">
    <location>
        <begin position="223"/>
        <end position="236"/>
    </location>
</feature>
<protein>
    <submittedName>
        <fullName evidence="2">Uncharacterized protein</fullName>
    </submittedName>
</protein>
<dbReference type="EMBL" id="KV700136">
    <property type="protein sequence ID" value="OCF31314.1"/>
    <property type="molecule type" value="Genomic_DNA"/>
</dbReference>
<evidence type="ECO:0000313" key="3">
    <source>
        <dbReference type="Proteomes" id="UP000092666"/>
    </source>
</evidence>
<evidence type="ECO:0000256" key="1">
    <source>
        <dbReference type="SAM" id="MobiDB-lite"/>
    </source>
</evidence>
<accession>A0A1B9GJQ7</accession>
<reference evidence="3" key="2">
    <citation type="submission" date="2013-12" db="EMBL/GenBank/DDBJ databases">
        <title>Evolution of pathogenesis and genome organization in the Tremellales.</title>
        <authorList>
            <person name="Cuomo C."/>
            <person name="Litvintseva A."/>
            <person name="Heitman J."/>
            <person name="Chen Y."/>
            <person name="Sun S."/>
            <person name="Springer D."/>
            <person name="Dromer F."/>
            <person name="Young S."/>
            <person name="Zeng Q."/>
            <person name="Chapman S."/>
            <person name="Gujja S."/>
            <person name="Saif S."/>
            <person name="Birren B."/>
        </authorList>
    </citation>
    <scope>NUCLEOTIDE SEQUENCE [LARGE SCALE GENOMIC DNA]</scope>
    <source>
        <strain evidence="3">BCC8398</strain>
    </source>
</reference>
<keyword evidence="3" id="KW-1185">Reference proteome</keyword>
<organism evidence="2 3">
    <name type="scientific">Kwoniella heveanensis BCC8398</name>
    <dbReference type="NCBI Taxonomy" id="1296120"/>
    <lineage>
        <taxon>Eukaryota</taxon>
        <taxon>Fungi</taxon>
        <taxon>Dikarya</taxon>
        <taxon>Basidiomycota</taxon>
        <taxon>Agaricomycotina</taxon>
        <taxon>Tremellomycetes</taxon>
        <taxon>Tremellales</taxon>
        <taxon>Cryptococcaceae</taxon>
        <taxon>Kwoniella</taxon>
    </lineage>
</organism>
<gene>
    <name evidence="2" type="ORF">I316_07100</name>
</gene>
<evidence type="ECO:0000313" key="2">
    <source>
        <dbReference type="EMBL" id="OCF31314.1"/>
    </source>
</evidence>